<proteinExistence type="predicted"/>
<evidence type="ECO:0000313" key="2">
    <source>
        <dbReference type="EMBL" id="CAB4200488.1"/>
    </source>
</evidence>
<feature type="region of interest" description="Disordered" evidence="1">
    <location>
        <begin position="1"/>
        <end position="38"/>
    </location>
</feature>
<sequence>MPAIKSDHDETEGEYSLDWSFNSEYGEPIDKDEDGDGAMDDIQFASAVRAATQDAVDYIDGFIANDRALATKFYRGEPFGNEEEGRSQIVMTEVRDVVQQIIPSLLRIFTSSDKIVEFAPTNVNTVEQAKQATDYVNMVVYGDNPGFSIIHQAFKDALIRKTGIIKAYWSKDKTISEVSFTGIDQGQVAVLEQDESVTIVELTEQPLAETPIAPQLEPGEPPMPEMPPMQLYDIRIRRSVPKNRVVLEAIPPEEFLCARTSRDIPSSPFIGHRSYKTISALVAMGYDQEEIEAHAGGGSTFALNTELQTRNPAIMSFQNRGDGPDKSMQEVLYIEAFIRIDKDGDGFAELMKVCCLGEGHHVLDAEVCDEAPFAFFCPDPEPHMLIGQSIADQTMDLQLIKSNIVRNTLDSLAQVIHPRTTVVENMVNMDDVMNTEMGAVIRTKGVGVVQSLSEPFVGQQAMPILAYMDQVSAQRTGIVPASQGADANVLQSTTKDAVQASVQSAQERTELIARIFAENGMKSLMKIILRLIIRHQDKARTVKLRGKWVDVDPSSWDVELDVIVDVALGRGTVQERIAFLMLVAGKQEQIIMTLGPSNPLCSIEQLRNTYEQIILLSGVKDVDRYFKQIDPQQMQAMAAQPPKPDPAMALVQIEQKKLEDDVQFKQAKLQLDRDKMEREDAREKEKIRLDHVVALAEIQAKYQSKIDLTHIEGAISTDIALSQSAIGALSDAHGTTTQAGVDRHAAEIQAATDRHAALVAAATPQAPA</sequence>
<dbReference type="InterPro" id="IPR056909">
    <property type="entry name" value="SU10_portal"/>
</dbReference>
<evidence type="ECO:0000256" key="1">
    <source>
        <dbReference type="SAM" id="MobiDB-lite"/>
    </source>
</evidence>
<protein>
    <submittedName>
        <fullName evidence="2">Uncharacterized protein</fullName>
    </submittedName>
</protein>
<name>A0A6J5RT27_9CAUD</name>
<reference evidence="2" key="1">
    <citation type="submission" date="2020-05" db="EMBL/GenBank/DDBJ databases">
        <authorList>
            <person name="Chiriac C."/>
            <person name="Salcher M."/>
            <person name="Ghai R."/>
            <person name="Kavagutti S V."/>
        </authorList>
    </citation>
    <scope>NUCLEOTIDE SEQUENCE</scope>
</reference>
<dbReference type="Pfam" id="PF23899">
    <property type="entry name" value="SU10_portal"/>
    <property type="match status" value="1"/>
</dbReference>
<accession>A0A6J5RT27</accession>
<organism evidence="2">
    <name type="scientific">uncultured Caudovirales phage</name>
    <dbReference type="NCBI Taxonomy" id="2100421"/>
    <lineage>
        <taxon>Viruses</taxon>
        <taxon>Duplodnaviria</taxon>
        <taxon>Heunggongvirae</taxon>
        <taxon>Uroviricota</taxon>
        <taxon>Caudoviricetes</taxon>
        <taxon>Peduoviridae</taxon>
        <taxon>Maltschvirus</taxon>
        <taxon>Maltschvirus maltsch</taxon>
    </lineage>
</organism>
<gene>
    <name evidence="2" type="ORF">UFOVP1339_47</name>
</gene>
<dbReference type="EMBL" id="LR797300">
    <property type="protein sequence ID" value="CAB4200488.1"/>
    <property type="molecule type" value="Genomic_DNA"/>
</dbReference>